<dbReference type="GO" id="GO:0005524">
    <property type="term" value="F:ATP binding"/>
    <property type="evidence" value="ECO:0007669"/>
    <property type="project" value="UniProtKB-KW"/>
</dbReference>
<evidence type="ECO:0000256" key="7">
    <source>
        <dbReference type="ARBA" id="ARBA00022741"/>
    </source>
</evidence>
<dbReference type="InterPro" id="IPR006674">
    <property type="entry name" value="HD_domain"/>
</dbReference>
<keyword evidence="7 14" id="KW-0547">Nucleotide-binding</keyword>
<dbReference type="UniPathway" id="UPA00253">
    <property type="reaction ID" value="UER00332"/>
</dbReference>
<dbReference type="NCBIfam" id="NF005519">
    <property type="entry name" value="PRK07152.1"/>
    <property type="match status" value="1"/>
</dbReference>
<keyword evidence="5 14" id="KW-0548">Nucleotidyltransferase</keyword>
<dbReference type="Pfam" id="PF01467">
    <property type="entry name" value="CTP_transf_like"/>
    <property type="match status" value="1"/>
</dbReference>
<evidence type="ECO:0000256" key="1">
    <source>
        <dbReference type="ARBA" id="ARBA00002324"/>
    </source>
</evidence>
<evidence type="ECO:0000256" key="5">
    <source>
        <dbReference type="ARBA" id="ARBA00022695"/>
    </source>
</evidence>
<proteinExistence type="inferred from homology"/>
<dbReference type="InterPro" id="IPR005248">
    <property type="entry name" value="NadD/NMNAT"/>
</dbReference>
<evidence type="ECO:0000313" key="17">
    <source>
        <dbReference type="Proteomes" id="UP000261764"/>
    </source>
</evidence>
<comment type="function">
    <text evidence="1 14">Catalyzes the reversible adenylation of nicotinate mononucleotide (NaMN) to nicotinic acid adenine dinucleotide (NaAD).</text>
</comment>
<dbReference type="Pfam" id="PF01966">
    <property type="entry name" value="HD"/>
    <property type="match status" value="1"/>
</dbReference>
<evidence type="ECO:0000256" key="11">
    <source>
        <dbReference type="ARBA" id="ARBA00023027"/>
    </source>
</evidence>
<dbReference type="HAMAP" id="MF_00244">
    <property type="entry name" value="NaMN_adenylyltr"/>
    <property type="match status" value="1"/>
</dbReference>
<dbReference type="GO" id="GO:0004515">
    <property type="term" value="F:nicotinate-nucleotide adenylyltransferase activity"/>
    <property type="evidence" value="ECO:0007669"/>
    <property type="project" value="UniProtKB-UniRule"/>
</dbReference>
<dbReference type="SUPFAM" id="SSF109604">
    <property type="entry name" value="HD-domain/PDEase-like"/>
    <property type="match status" value="1"/>
</dbReference>
<evidence type="ECO:0000256" key="6">
    <source>
        <dbReference type="ARBA" id="ARBA00022723"/>
    </source>
</evidence>
<evidence type="ECO:0000313" key="16">
    <source>
        <dbReference type="EMBL" id="CDN40241.1"/>
    </source>
</evidence>
<dbReference type="GO" id="GO:0008803">
    <property type="term" value="F:bis(5'-nucleosyl)-tetraphosphatase (symmetrical) activity"/>
    <property type="evidence" value="ECO:0007669"/>
    <property type="project" value="UniProtKB-EC"/>
</dbReference>
<dbReference type="InterPro" id="IPR003607">
    <property type="entry name" value="HD/PDEase_dom"/>
</dbReference>
<keyword evidence="9 14" id="KW-0067">ATP-binding</keyword>
<dbReference type="Gene3D" id="1.10.3210.10">
    <property type="entry name" value="Hypothetical protein af1432"/>
    <property type="match status" value="1"/>
</dbReference>
<dbReference type="SMART" id="SM00471">
    <property type="entry name" value="HDc"/>
    <property type="match status" value="1"/>
</dbReference>
<organism evidence="16 17">
    <name type="scientific">Mycoplasma amphoriforme A39</name>
    <dbReference type="NCBI Taxonomy" id="572419"/>
    <lineage>
        <taxon>Bacteria</taxon>
        <taxon>Bacillati</taxon>
        <taxon>Mycoplasmatota</taxon>
        <taxon>Mollicutes</taxon>
        <taxon>Mycoplasmataceae</taxon>
        <taxon>Mycoplasma</taxon>
    </lineage>
</organism>
<dbReference type="CDD" id="cd02165">
    <property type="entry name" value="NMNAT"/>
    <property type="match status" value="1"/>
</dbReference>
<dbReference type="CDD" id="cd00077">
    <property type="entry name" value="HDc"/>
    <property type="match status" value="1"/>
</dbReference>
<gene>
    <name evidence="14" type="primary">nadD</name>
    <name evidence="16" type="ORF">MAMA39_01170</name>
</gene>
<sequence length="363" mass="42576">MKHSQKPDKIILYGGSFDPIHVGHIKAAQMAIEAVGADFLYFIISPLSSFKNQIYASANHRAKMVRLAIEKYPKMQLSLIEVKSKNFLFYQTLQFFKKKHPTAQLFSLIGSDHLQTFHMWKHAELISENSQIIYLVRPGFELEYADNIKRFKMQKIGETNLDISSSTLRKKSDLRMLDWKVIKYINENCVYVEKRIKNYLSEGRWQHCVRTAKFAKKLAISCGYHNVNDAYIAGLFHDLAKEFSSQELLRYAQLLNIKKYTSIETLHPYAAYYIMKYDYLFENKEILDAVYRHTEPIQKDLTLLDKIIYLADKLEPGRKKTNKNQLFDISKMQKLALSNIDEAFHQVYQATLNFYTKKHKNNP</sequence>
<evidence type="ECO:0000256" key="8">
    <source>
        <dbReference type="ARBA" id="ARBA00022801"/>
    </source>
</evidence>
<dbReference type="Gene3D" id="3.40.50.620">
    <property type="entry name" value="HUPs"/>
    <property type="match status" value="1"/>
</dbReference>
<dbReference type="PANTHER" id="PTHR39321:SF3">
    <property type="entry name" value="PHOSPHOPANTETHEINE ADENYLYLTRANSFERASE"/>
    <property type="match status" value="1"/>
</dbReference>
<dbReference type="EMBL" id="HG937516">
    <property type="protein sequence ID" value="CDN40241.1"/>
    <property type="molecule type" value="Genomic_DNA"/>
</dbReference>
<dbReference type="SUPFAM" id="SSF52374">
    <property type="entry name" value="Nucleotidylyl transferase"/>
    <property type="match status" value="1"/>
</dbReference>
<keyword evidence="3 14" id="KW-0662">Pyridine nucleotide biosynthesis</keyword>
<dbReference type="Proteomes" id="UP000261764">
    <property type="component" value="Chromosome I"/>
</dbReference>
<keyword evidence="8" id="KW-0378">Hydrolase</keyword>
<comment type="catalytic activity">
    <reaction evidence="13">
        <text>P(1),P(4)-bis(5'-adenosyl) tetraphosphate + H2O = 2 ADP + 2 H(+)</text>
        <dbReference type="Rhea" id="RHEA:24252"/>
        <dbReference type="ChEBI" id="CHEBI:15377"/>
        <dbReference type="ChEBI" id="CHEBI:15378"/>
        <dbReference type="ChEBI" id="CHEBI:58141"/>
        <dbReference type="ChEBI" id="CHEBI:456216"/>
        <dbReference type="EC" id="3.6.1.41"/>
    </reaction>
</comment>
<evidence type="ECO:0000256" key="12">
    <source>
        <dbReference type="ARBA" id="ARBA00048721"/>
    </source>
</evidence>
<comment type="catalytic activity">
    <reaction evidence="12 14">
        <text>nicotinate beta-D-ribonucleotide + ATP + H(+) = deamido-NAD(+) + diphosphate</text>
        <dbReference type="Rhea" id="RHEA:22860"/>
        <dbReference type="ChEBI" id="CHEBI:15378"/>
        <dbReference type="ChEBI" id="CHEBI:30616"/>
        <dbReference type="ChEBI" id="CHEBI:33019"/>
        <dbReference type="ChEBI" id="CHEBI:57502"/>
        <dbReference type="ChEBI" id="CHEBI:58437"/>
        <dbReference type="EC" id="2.7.7.18"/>
    </reaction>
</comment>
<keyword evidence="17" id="KW-1185">Reference proteome</keyword>
<dbReference type="RefSeq" id="WP_343251583.1">
    <property type="nucleotide sequence ID" value="NZ_HG937516.1"/>
</dbReference>
<comment type="similarity">
    <text evidence="14">Belongs to the NadD family.</text>
</comment>
<dbReference type="PANTHER" id="PTHR39321">
    <property type="entry name" value="NICOTINATE-NUCLEOTIDE ADENYLYLTRANSFERASE-RELATED"/>
    <property type="match status" value="1"/>
</dbReference>
<keyword evidence="4 14" id="KW-0808">Transferase</keyword>
<dbReference type="GO" id="GO:0046872">
    <property type="term" value="F:metal ion binding"/>
    <property type="evidence" value="ECO:0007669"/>
    <property type="project" value="UniProtKB-KW"/>
</dbReference>
<dbReference type="InterPro" id="IPR005249">
    <property type="entry name" value="YqeK"/>
</dbReference>
<reference evidence="16 17" key="1">
    <citation type="journal article" date="2015" name="Clin. Infect. Dis.">
        <title>Genomic Investigations unmask Mycoplasma amphoriforme, a new respiratory pathogen.</title>
        <authorList>
            <person name="Gillespie S.H."/>
            <person name="Ling C.L."/>
            <person name="Oravcova K."/>
            <person name="Pinheiro M."/>
            <person name="Wells L."/>
            <person name="Bryant J.M."/>
            <person name="McHugh T.D."/>
            <person name="Bebear C."/>
            <person name="Webster D."/>
            <person name="Harris S.R."/>
            <person name="Seth-Smith H.M."/>
            <person name="Thomson N.R."/>
        </authorList>
    </citation>
    <scope>NUCLEOTIDE SEQUENCE [LARGE SCALE GENOMIC DNA]</scope>
    <source>
        <strain evidence="16 17">A39</strain>
    </source>
</reference>
<keyword evidence="10" id="KW-0408">Iron</keyword>
<dbReference type="GO" id="GO:0009435">
    <property type="term" value="P:NAD+ biosynthetic process"/>
    <property type="evidence" value="ECO:0007669"/>
    <property type="project" value="UniProtKB-UniRule"/>
</dbReference>
<evidence type="ECO:0000256" key="4">
    <source>
        <dbReference type="ARBA" id="ARBA00022679"/>
    </source>
</evidence>
<dbReference type="InterPro" id="IPR004821">
    <property type="entry name" value="Cyt_trans-like"/>
</dbReference>
<evidence type="ECO:0000256" key="2">
    <source>
        <dbReference type="ARBA" id="ARBA00005019"/>
    </source>
</evidence>
<dbReference type="EC" id="2.7.7.18" evidence="14"/>
<evidence type="ECO:0000256" key="10">
    <source>
        <dbReference type="ARBA" id="ARBA00023004"/>
    </source>
</evidence>
<name>A0A292IH43_9MOLU</name>
<keyword evidence="11 14" id="KW-0520">NAD</keyword>
<keyword evidence="6" id="KW-0479">Metal-binding</keyword>
<dbReference type="AlphaFoldDB" id="A0A292IH43"/>
<dbReference type="InterPro" id="IPR014729">
    <property type="entry name" value="Rossmann-like_a/b/a_fold"/>
</dbReference>
<accession>A0A292IH43</accession>
<evidence type="ECO:0000256" key="9">
    <source>
        <dbReference type="ARBA" id="ARBA00022840"/>
    </source>
</evidence>
<evidence type="ECO:0000256" key="3">
    <source>
        <dbReference type="ARBA" id="ARBA00022642"/>
    </source>
</evidence>
<dbReference type="KEGG" id="mamp:MAMA39_01170"/>
<comment type="pathway">
    <text evidence="2 14">Cofactor biosynthesis; NAD(+) biosynthesis; deamido-NAD(+) from nicotinate D-ribonucleotide: step 1/1.</text>
</comment>
<dbReference type="NCBIfam" id="TIGR00482">
    <property type="entry name" value="nicotinate (nicotinamide) nucleotide adenylyltransferase"/>
    <property type="match status" value="1"/>
</dbReference>
<evidence type="ECO:0000256" key="13">
    <source>
        <dbReference type="ARBA" id="ARBA00049417"/>
    </source>
</evidence>
<dbReference type="NCBIfam" id="TIGR00125">
    <property type="entry name" value="cyt_tran_rel"/>
    <property type="match status" value="1"/>
</dbReference>
<evidence type="ECO:0000256" key="14">
    <source>
        <dbReference type="HAMAP-Rule" id="MF_00244"/>
    </source>
</evidence>
<evidence type="ECO:0000259" key="15">
    <source>
        <dbReference type="SMART" id="SM00471"/>
    </source>
</evidence>
<dbReference type="NCBIfam" id="TIGR00488">
    <property type="entry name" value="bis(5'-nucleosyl)-tetraphosphatase (symmetrical) YqeK"/>
    <property type="match status" value="1"/>
</dbReference>
<protein>
    <recommendedName>
        <fullName evidence="14">Probable nicotinate-nucleotide adenylyltransferase</fullName>
        <ecNumber evidence="14">2.7.7.18</ecNumber>
    </recommendedName>
    <alternativeName>
        <fullName evidence="14">Deamido-NAD(+) diphosphorylase</fullName>
    </alternativeName>
    <alternativeName>
        <fullName evidence="14">Deamido-NAD(+) pyrophosphorylase</fullName>
    </alternativeName>
    <alternativeName>
        <fullName evidence="14">Nicotinate mononucleotide adenylyltransferase</fullName>
        <shortName evidence="14">NaMN adenylyltransferase</shortName>
    </alternativeName>
</protein>
<feature type="domain" description="HD/PDEase" evidence="15">
    <location>
        <begin position="200"/>
        <end position="326"/>
    </location>
</feature>